<evidence type="ECO:0000259" key="2">
    <source>
        <dbReference type="PROSITE" id="PS50110"/>
    </source>
</evidence>
<dbReference type="InterPro" id="IPR011006">
    <property type="entry name" value="CheY-like_superfamily"/>
</dbReference>
<evidence type="ECO:0000313" key="4">
    <source>
        <dbReference type="Proteomes" id="UP000028134"/>
    </source>
</evidence>
<dbReference type="SUPFAM" id="SSF52172">
    <property type="entry name" value="CheY-like"/>
    <property type="match status" value="1"/>
</dbReference>
<sequence length="69" mass="7763">MNKIKAAIIEDEIPAGRLLHKMLSGLRPDWDIVVLPGSIEGSVKWFQEHPHPDIIFLDIQLTTAFLSLS</sequence>
<dbReference type="EMBL" id="JNHI01000014">
    <property type="protein sequence ID" value="KDS30465.1"/>
    <property type="molecule type" value="Genomic_DNA"/>
</dbReference>
<accession>A0A078R552</accession>
<evidence type="ECO:0000313" key="3">
    <source>
        <dbReference type="EMBL" id="KDS30465.1"/>
    </source>
</evidence>
<dbReference type="PATRIC" id="fig|1339350.3.peg.2385"/>
<gene>
    <name evidence="3" type="ORF">M097_2494</name>
</gene>
<organism evidence="3 4">
    <name type="scientific">Phocaeicola vulgatus str. 3775 SL</name>
    <name type="common">B</name>
    <name type="synonym">iv</name>
    <dbReference type="NCBI Taxonomy" id="1339350"/>
    <lineage>
        <taxon>Bacteria</taxon>
        <taxon>Pseudomonadati</taxon>
        <taxon>Bacteroidota</taxon>
        <taxon>Bacteroidia</taxon>
        <taxon>Bacteroidales</taxon>
        <taxon>Bacteroidaceae</taxon>
        <taxon>Phocaeicola</taxon>
    </lineage>
</organism>
<dbReference type="Proteomes" id="UP000028134">
    <property type="component" value="Unassembled WGS sequence"/>
</dbReference>
<dbReference type="GO" id="GO:0000160">
    <property type="term" value="P:phosphorelay signal transduction system"/>
    <property type="evidence" value="ECO:0007669"/>
    <property type="project" value="InterPro"/>
</dbReference>
<protein>
    <submittedName>
        <fullName evidence="3">Response regulator</fullName>
    </submittedName>
</protein>
<name>A0A078R552_PHOVU</name>
<proteinExistence type="predicted"/>
<feature type="modified residue" description="4-aspartylphosphate" evidence="1">
    <location>
        <position position="58"/>
    </location>
</feature>
<reference evidence="3 4" key="1">
    <citation type="submission" date="2014-04" db="EMBL/GenBank/DDBJ databases">
        <authorList>
            <person name="Sears C."/>
            <person name="Carroll K."/>
            <person name="Sack B.R."/>
            <person name="Qadri F."/>
            <person name="Myers L.L."/>
            <person name="Chung G.-T."/>
            <person name="Escheverria P."/>
            <person name="Fraser C.M."/>
            <person name="Sadzewicz L."/>
            <person name="Shefchek K.A."/>
            <person name="Tallon L."/>
            <person name="Das S.P."/>
            <person name="Daugherty S."/>
            <person name="Mongodin E.F."/>
        </authorList>
    </citation>
    <scope>NUCLEOTIDE SEQUENCE [LARGE SCALE GENOMIC DNA]</scope>
    <source>
        <strain evidence="4">3775 SL(B) 10 (iv)</strain>
    </source>
</reference>
<dbReference type="InterPro" id="IPR001789">
    <property type="entry name" value="Sig_transdc_resp-reg_receiver"/>
</dbReference>
<dbReference type="AlphaFoldDB" id="A0A078R552"/>
<dbReference type="PROSITE" id="PS50110">
    <property type="entry name" value="RESPONSE_REGULATORY"/>
    <property type="match status" value="1"/>
</dbReference>
<keyword evidence="1" id="KW-0597">Phosphoprotein</keyword>
<comment type="caution">
    <text evidence="3">The sequence shown here is derived from an EMBL/GenBank/DDBJ whole genome shotgun (WGS) entry which is preliminary data.</text>
</comment>
<feature type="domain" description="Response regulatory" evidence="2">
    <location>
        <begin position="5"/>
        <end position="69"/>
    </location>
</feature>
<evidence type="ECO:0000256" key="1">
    <source>
        <dbReference type="PROSITE-ProRule" id="PRU00169"/>
    </source>
</evidence>